<evidence type="ECO:0008006" key="4">
    <source>
        <dbReference type="Google" id="ProtNLM"/>
    </source>
</evidence>
<dbReference type="Pfam" id="PF10823">
    <property type="entry name" value="DUF2568"/>
    <property type="match status" value="1"/>
</dbReference>
<evidence type="ECO:0000313" key="3">
    <source>
        <dbReference type="Proteomes" id="UP000680750"/>
    </source>
</evidence>
<keyword evidence="1" id="KW-1133">Transmembrane helix</keyword>
<keyword evidence="3" id="KW-1185">Reference proteome</keyword>
<feature type="transmembrane region" description="Helical" evidence="1">
    <location>
        <begin position="7"/>
        <end position="26"/>
    </location>
</feature>
<dbReference type="EMBL" id="AP023354">
    <property type="protein sequence ID" value="BCJ30432.1"/>
    <property type="molecule type" value="Genomic_DNA"/>
</dbReference>
<feature type="transmembrane region" description="Helical" evidence="1">
    <location>
        <begin position="32"/>
        <end position="53"/>
    </location>
</feature>
<proteinExistence type="predicted"/>
<name>A0A810L726_9ACTN</name>
<accession>A0A810L726</accession>
<keyword evidence="1" id="KW-0472">Membrane</keyword>
<dbReference type="AlphaFoldDB" id="A0A810L726"/>
<protein>
    <recommendedName>
        <fullName evidence="4">DUF2568 domain-containing protein</fullName>
    </recommendedName>
</protein>
<keyword evidence="1" id="KW-0812">Transmembrane</keyword>
<sequence>MVGGVNLGVRFLLELASLASLVAWGLRLDAAWPVRLLAGVLLPLAAASCWGLFASPKARFTTAAGRLVCEVGLFGGAAVALVATGWVLPGVVLAVVAAASLTVTYALGQHRQAVQRARG</sequence>
<gene>
    <name evidence="2" type="ORF">Asera_45400</name>
</gene>
<dbReference type="KEGG" id="aser:Asera_45400"/>
<dbReference type="Proteomes" id="UP000680750">
    <property type="component" value="Chromosome"/>
</dbReference>
<organism evidence="2 3">
    <name type="scientific">Actinocatenispora sera</name>
    <dbReference type="NCBI Taxonomy" id="390989"/>
    <lineage>
        <taxon>Bacteria</taxon>
        <taxon>Bacillati</taxon>
        <taxon>Actinomycetota</taxon>
        <taxon>Actinomycetes</taxon>
        <taxon>Micromonosporales</taxon>
        <taxon>Micromonosporaceae</taxon>
        <taxon>Actinocatenispora</taxon>
    </lineage>
</organism>
<feature type="transmembrane region" description="Helical" evidence="1">
    <location>
        <begin position="65"/>
        <end position="84"/>
    </location>
</feature>
<dbReference type="InterPro" id="IPR021214">
    <property type="entry name" value="DUF2568"/>
</dbReference>
<feature type="transmembrane region" description="Helical" evidence="1">
    <location>
        <begin position="90"/>
        <end position="108"/>
    </location>
</feature>
<evidence type="ECO:0000256" key="1">
    <source>
        <dbReference type="SAM" id="Phobius"/>
    </source>
</evidence>
<evidence type="ECO:0000313" key="2">
    <source>
        <dbReference type="EMBL" id="BCJ30432.1"/>
    </source>
</evidence>
<reference evidence="2" key="1">
    <citation type="submission" date="2020-08" db="EMBL/GenBank/DDBJ databases">
        <title>Whole genome shotgun sequence of Actinocatenispora sera NBRC 101916.</title>
        <authorList>
            <person name="Komaki H."/>
            <person name="Tamura T."/>
        </authorList>
    </citation>
    <scope>NUCLEOTIDE SEQUENCE</scope>
    <source>
        <strain evidence="2">NBRC 101916</strain>
    </source>
</reference>